<dbReference type="RefSeq" id="WP_377423126.1">
    <property type="nucleotide sequence ID" value="NZ_JBHSPR010000013.1"/>
</dbReference>
<evidence type="ECO:0000313" key="2">
    <source>
        <dbReference type="Proteomes" id="UP001596203"/>
    </source>
</evidence>
<keyword evidence="2" id="KW-1185">Reference proteome</keyword>
<gene>
    <name evidence="1" type="ORF">ACFP2T_18045</name>
</gene>
<sequence>MYRALLLTGVAGVGKSTVANAVGGVLTSAGHVTAVVDADMLAQFGPPPNGDLPSGRFYDELKCTNLAAVWANYQAAGARYLVVAAVIDGVAQRERYAASLAGCEIRLVRLIADKETVVSRLRRRDIGSKLEKHLRALDEPSLAPNATGVADFTVTNDRAAADVAAGILVRAGWLDRAR</sequence>
<protein>
    <submittedName>
        <fullName evidence="1">AAA family ATPase</fullName>
    </submittedName>
</protein>
<dbReference type="Proteomes" id="UP001596203">
    <property type="component" value="Unassembled WGS sequence"/>
</dbReference>
<reference evidence="2" key="1">
    <citation type="journal article" date="2019" name="Int. J. Syst. Evol. Microbiol.">
        <title>The Global Catalogue of Microorganisms (GCM) 10K type strain sequencing project: providing services to taxonomists for standard genome sequencing and annotation.</title>
        <authorList>
            <consortium name="The Broad Institute Genomics Platform"/>
            <consortium name="The Broad Institute Genome Sequencing Center for Infectious Disease"/>
            <person name="Wu L."/>
            <person name="Ma J."/>
        </authorList>
    </citation>
    <scope>NUCLEOTIDE SEQUENCE [LARGE SCALE GENOMIC DNA]</scope>
    <source>
        <strain evidence="2">ZS-35-S2</strain>
    </source>
</reference>
<dbReference type="Pfam" id="PF13671">
    <property type="entry name" value="AAA_33"/>
    <property type="match status" value="1"/>
</dbReference>
<organism evidence="1 2">
    <name type="scientific">Plantactinospora solaniradicis</name>
    <dbReference type="NCBI Taxonomy" id="1723736"/>
    <lineage>
        <taxon>Bacteria</taxon>
        <taxon>Bacillati</taxon>
        <taxon>Actinomycetota</taxon>
        <taxon>Actinomycetes</taxon>
        <taxon>Micromonosporales</taxon>
        <taxon>Micromonosporaceae</taxon>
        <taxon>Plantactinospora</taxon>
    </lineage>
</organism>
<name>A0ABW1K9Y9_9ACTN</name>
<accession>A0ABW1K9Y9</accession>
<comment type="caution">
    <text evidence="1">The sequence shown here is derived from an EMBL/GenBank/DDBJ whole genome shotgun (WGS) entry which is preliminary data.</text>
</comment>
<evidence type="ECO:0000313" key="1">
    <source>
        <dbReference type="EMBL" id="MFC6018097.1"/>
    </source>
</evidence>
<dbReference type="SUPFAM" id="SSF52540">
    <property type="entry name" value="P-loop containing nucleoside triphosphate hydrolases"/>
    <property type="match status" value="1"/>
</dbReference>
<dbReference type="Gene3D" id="3.40.50.300">
    <property type="entry name" value="P-loop containing nucleotide triphosphate hydrolases"/>
    <property type="match status" value="1"/>
</dbReference>
<dbReference type="EMBL" id="JBHSPR010000013">
    <property type="protein sequence ID" value="MFC6018097.1"/>
    <property type="molecule type" value="Genomic_DNA"/>
</dbReference>
<dbReference type="InterPro" id="IPR027417">
    <property type="entry name" value="P-loop_NTPase"/>
</dbReference>
<proteinExistence type="predicted"/>